<feature type="transmembrane region" description="Helical" evidence="1">
    <location>
        <begin position="113"/>
        <end position="133"/>
    </location>
</feature>
<dbReference type="AlphaFoldDB" id="K0NTJ6"/>
<feature type="transmembrane region" description="Helical" evidence="1">
    <location>
        <begin position="153"/>
        <end position="170"/>
    </location>
</feature>
<gene>
    <name evidence="2" type="ORF">BN146_10045</name>
</gene>
<reference evidence="2 3" key="1">
    <citation type="submission" date="2012-08" db="EMBL/GenBank/DDBJ databases">
        <title>Draft Genome Sequences of Lactobacillus equicursoris CIP 110162T, isolated from thoroughbred racehorse feces and Lactobacillus sp. CRBIP 24.137 isolated from urine of human.</title>
        <authorList>
            <person name="Cousin S."/>
            <person name="Loux V."/>
            <person name="Ma L."/>
            <person name="Creno S."/>
            <person name="Clermont D."/>
            <person name="Bizet C."/>
            <person name="Bouchier C."/>
        </authorList>
    </citation>
    <scope>NUCLEOTIDE SEQUENCE [LARGE SCALE GENOMIC DNA]</scope>
    <source>
        <strain evidence="2 3">66c</strain>
    </source>
</reference>
<evidence type="ECO:0000256" key="1">
    <source>
        <dbReference type="SAM" id="Phobius"/>
    </source>
</evidence>
<evidence type="ECO:0000313" key="3">
    <source>
        <dbReference type="Proteomes" id="UP000009325"/>
    </source>
</evidence>
<feature type="transmembrane region" description="Helical" evidence="1">
    <location>
        <begin position="12"/>
        <end position="31"/>
    </location>
</feature>
<feature type="transmembrane region" description="Helical" evidence="1">
    <location>
        <begin position="477"/>
        <end position="498"/>
    </location>
</feature>
<keyword evidence="1" id="KW-0472">Membrane</keyword>
<keyword evidence="1" id="KW-0812">Transmembrane</keyword>
<evidence type="ECO:0000313" key="2">
    <source>
        <dbReference type="EMBL" id="CCK84538.1"/>
    </source>
</evidence>
<feature type="transmembrane region" description="Helical" evidence="1">
    <location>
        <begin position="85"/>
        <end position="107"/>
    </location>
</feature>
<feature type="transmembrane region" description="Helical" evidence="1">
    <location>
        <begin position="442"/>
        <end position="471"/>
    </location>
</feature>
<dbReference type="Proteomes" id="UP000009325">
    <property type="component" value="Unassembled WGS sequence"/>
</dbReference>
<keyword evidence="1" id="KW-1133">Transmembrane helix</keyword>
<feature type="transmembrane region" description="Helical" evidence="1">
    <location>
        <begin position="43"/>
        <end position="64"/>
    </location>
</feature>
<organism evidence="2 3">
    <name type="scientific">Lactobacillus equicursoris 66c</name>
    <dbReference type="NCBI Taxonomy" id="872326"/>
    <lineage>
        <taxon>Bacteria</taxon>
        <taxon>Bacillati</taxon>
        <taxon>Bacillota</taxon>
        <taxon>Bacilli</taxon>
        <taxon>Lactobacillales</taxon>
        <taxon>Lactobacillaceae</taxon>
        <taxon>Lactobacillus</taxon>
    </lineage>
</organism>
<protein>
    <submittedName>
        <fullName evidence="2">Putative membrane protein</fullName>
    </submittedName>
</protein>
<accession>K0NTJ6</accession>
<name>K0NTJ6_9LACO</name>
<proteinExistence type="predicted"/>
<dbReference type="EMBL" id="CALZ01000155">
    <property type="protein sequence ID" value="CCK84538.1"/>
    <property type="molecule type" value="Genomic_DNA"/>
</dbReference>
<feature type="transmembrane region" description="Helical" evidence="1">
    <location>
        <begin position="400"/>
        <end position="421"/>
    </location>
</feature>
<comment type="caution">
    <text evidence="2">The sequence shown here is derived from an EMBL/GenBank/DDBJ whole genome shotgun (WGS) entry which is preliminary data.</text>
</comment>
<sequence length="513" mass="57352">MRYADLFGGMTMRNKISLAASSLTLALIFLYSLGPGRDAVDRLPLICSLLLYTTSLLLPLQLDYRKDAIRLLAGISRLEIWRDNFACLFVWSLAGSLLGTLLFAMLFREKAGLDSLASLLLVELALICFSLLLMKLPRKFYVSRGSGKKQGKIALRCLQVSALLLLAWSLPQAALLAKSSYENYQSKEKWQSAPTAVSFDDDGRLDRQTYYPAELALIKDEEGEDNAVLSLIMDDQMQTSPAELGGYDHIVFVNDQALKLAGVSQQDLEEVALTDLSAECRNFLRRILPLNTAKRQTVPKGMHLLTSRKKLAALNETQDFQLCRHPLLIYSKRPSQVYDMHDFLYPALSTGNLFFIRSAKLIPALKRRGLAKAYSPEPFRLKLIAQSKLGLAKLYLKSCLWQLLTCVLLLLLLVSVLNYQASAWAQLNRAKLFALFTSGYKWRIILPPAAGAAALAAVVCFLAAAVLLVLYAESPASLLLCQFSFILLYTLIYGKLLSQKLKVEFKRMIGRKE</sequence>